<proteinExistence type="predicted"/>
<evidence type="ECO:0000259" key="3">
    <source>
        <dbReference type="Pfam" id="PF04352"/>
    </source>
</evidence>
<keyword evidence="1" id="KW-0694">RNA-binding</keyword>
<sequence>MNIIEALGIITRYWPELFPDGQLRPMKMGCEKIYFRTKSQSLPLSARTLTRCLSSVSHSIGYRLTVVAGAVRYDKDGLPCGTVTPEEEADSVQRMEKIKKQQTKGTAE</sequence>
<feature type="domain" description="ProQ/FinO" evidence="3">
    <location>
        <begin position="5"/>
        <end position="104"/>
    </location>
</feature>
<dbReference type="AlphaFoldDB" id="A0A0D8L3S6"/>
<dbReference type="Proteomes" id="UP000032582">
    <property type="component" value="Unassembled WGS sequence"/>
</dbReference>
<dbReference type="SUPFAM" id="SSF48657">
    <property type="entry name" value="FinO-like"/>
    <property type="match status" value="1"/>
</dbReference>
<evidence type="ECO:0000256" key="2">
    <source>
        <dbReference type="SAM" id="MobiDB-lite"/>
    </source>
</evidence>
<dbReference type="InterPro" id="IPR016103">
    <property type="entry name" value="ProQ/FinO"/>
</dbReference>
<gene>
    <name evidence="4" type="ORF">UA45_19020</name>
</gene>
<evidence type="ECO:0000256" key="1">
    <source>
        <dbReference type="ARBA" id="ARBA00022884"/>
    </source>
</evidence>
<feature type="region of interest" description="Disordered" evidence="2">
    <location>
        <begin position="82"/>
        <end position="108"/>
    </location>
</feature>
<comment type="caution">
    <text evidence="4">The sequence shown here is derived from an EMBL/GenBank/DDBJ whole genome shotgun (WGS) entry which is preliminary data.</text>
</comment>
<dbReference type="InterPro" id="IPR036442">
    <property type="entry name" value="ProQ/FinO_sf"/>
</dbReference>
<dbReference type="Gene3D" id="1.10.1710.10">
    <property type="entry name" value="ProQ/FinO domain"/>
    <property type="match status" value="1"/>
</dbReference>
<accession>A0A0D8L3S6</accession>
<dbReference type="PATRIC" id="fig|582.24.peg.6069"/>
<dbReference type="Pfam" id="PF04352">
    <property type="entry name" value="ProQ"/>
    <property type="match status" value="1"/>
</dbReference>
<evidence type="ECO:0000313" key="5">
    <source>
        <dbReference type="Proteomes" id="UP000032582"/>
    </source>
</evidence>
<name>A0A0D8L3S6_MORMO</name>
<dbReference type="EMBL" id="JZSH01000341">
    <property type="protein sequence ID" value="KJF76364.1"/>
    <property type="molecule type" value="Genomic_DNA"/>
</dbReference>
<evidence type="ECO:0000313" key="4">
    <source>
        <dbReference type="EMBL" id="KJF76364.1"/>
    </source>
</evidence>
<reference evidence="4 5" key="1">
    <citation type="submission" date="2015-02" db="EMBL/GenBank/DDBJ databases">
        <title>Whole genome shotgun sequencing of cultured foodborne pathogen.</title>
        <authorList>
            <person name="Timme R."/>
            <person name="Allard M.W."/>
            <person name="Strain E."/>
            <person name="Evans P.S."/>
            <person name="Brown E."/>
        </authorList>
    </citation>
    <scope>NUCLEOTIDE SEQUENCE [LARGE SCALE GENOMIC DNA]</scope>
    <source>
        <strain evidence="4 5">GCSL-TSO-24</strain>
    </source>
</reference>
<dbReference type="GO" id="GO:0003723">
    <property type="term" value="F:RNA binding"/>
    <property type="evidence" value="ECO:0007669"/>
    <property type="project" value="UniProtKB-KW"/>
</dbReference>
<protein>
    <recommendedName>
        <fullName evidence="3">ProQ/FinO domain-containing protein</fullName>
    </recommendedName>
</protein>
<organism evidence="4 5">
    <name type="scientific">Morganella morganii</name>
    <name type="common">Proteus morganii</name>
    <dbReference type="NCBI Taxonomy" id="582"/>
    <lineage>
        <taxon>Bacteria</taxon>
        <taxon>Pseudomonadati</taxon>
        <taxon>Pseudomonadota</taxon>
        <taxon>Gammaproteobacteria</taxon>
        <taxon>Enterobacterales</taxon>
        <taxon>Morganellaceae</taxon>
        <taxon>Morganella</taxon>
    </lineage>
</organism>